<evidence type="ECO:0000256" key="2">
    <source>
        <dbReference type="ARBA" id="ARBA00007749"/>
    </source>
</evidence>
<name>A0A7Y9IQJ0_9BURK</name>
<evidence type="ECO:0000256" key="1">
    <source>
        <dbReference type="ARBA" id="ARBA00001947"/>
    </source>
</evidence>
<dbReference type="Pfam" id="PF00753">
    <property type="entry name" value="Lactamase_B"/>
    <property type="match status" value="1"/>
</dbReference>
<proteinExistence type="inferred from homology"/>
<keyword evidence="4 8" id="KW-0378">Hydrolase</keyword>
<comment type="cofactor">
    <cofactor evidence="1">
        <name>Zn(2+)</name>
        <dbReference type="ChEBI" id="CHEBI:29105"/>
    </cofactor>
</comment>
<comment type="caution">
    <text evidence="8">The sequence shown here is derived from an EMBL/GenBank/DDBJ whole genome shotgun (WGS) entry which is preliminary data.</text>
</comment>
<evidence type="ECO:0000313" key="8">
    <source>
        <dbReference type="EMBL" id="NYE81144.1"/>
    </source>
</evidence>
<comment type="similarity">
    <text evidence="2">Belongs to the metallo-beta-lactamase superfamily.</text>
</comment>
<dbReference type="InterPro" id="IPR051013">
    <property type="entry name" value="MBL_superfamily_lactonases"/>
</dbReference>
<evidence type="ECO:0000256" key="4">
    <source>
        <dbReference type="ARBA" id="ARBA00022801"/>
    </source>
</evidence>
<dbReference type="InterPro" id="IPR001279">
    <property type="entry name" value="Metallo-B-lactamas"/>
</dbReference>
<organism evidence="8 9">
    <name type="scientific">Pigmentiphaga litoralis</name>
    <dbReference type="NCBI Taxonomy" id="516702"/>
    <lineage>
        <taxon>Bacteria</taxon>
        <taxon>Pseudomonadati</taxon>
        <taxon>Pseudomonadota</taxon>
        <taxon>Betaproteobacteria</taxon>
        <taxon>Burkholderiales</taxon>
        <taxon>Alcaligenaceae</taxon>
        <taxon>Pigmentiphaga</taxon>
    </lineage>
</organism>
<keyword evidence="5" id="KW-0862">Zinc</keyword>
<evidence type="ECO:0000259" key="7">
    <source>
        <dbReference type="SMART" id="SM00849"/>
    </source>
</evidence>
<evidence type="ECO:0000256" key="6">
    <source>
        <dbReference type="SAM" id="MobiDB-lite"/>
    </source>
</evidence>
<reference evidence="8 9" key="1">
    <citation type="submission" date="2020-07" db="EMBL/GenBank/DDBJ databases">
        <title>Genomic Encyclopedia of Type Strains, Phase IV (KMG-V): Genome sequencing to study the core and pangenomes of soil and plant-associated prokaryotes.</title>
        <authorList>
            <person name="Whitman W."/>
        </authorList>
    </citation>
    <scope>NUCLEOTIDE SEQUENCE [LARGE SCALE GENOMIC DNA]</scope>
    <source>
        <strain evidence="8 9">SAS40</strain>
    </source>
</reference>
<keyword evidence="9" id="KW-1185">Reference proteome</keyword>
<dbReference type="SMART" id="SM00849">
    <property type="entry name" value="Lactamase_B"/>
    <property type="match status" value="1"/>
</dbReference>
<dbReference type="RefSeq" id="WP_179582890.1">
    <property type="nucleotide sequence ID" value="NZ_JACBYR010000001.1"/>
</dbReference>
<dbReference type="GO" id="GO:0046872">
    <property type="term" value="F:metal ion binding"/>
    <property type="evidence" value="ECO:0007669"/>
    <property type="project" value="UniProtKB-KW"/>
</dbReference>
<keyword evidence="3" id="KW-0479">Metal-binding</keyword>
<dbReference type="EMBL" id="JACBYR010000001">
    <property type="protein sequence ID" value="NYE81144.1"/>
    <property type="molecule type" value="Genomic_DNA"/>
</dbReference>
<dbReference type="InterPro" id="IPR036866">
    <property type="entry name" value="RibonucZ/Hydroxyglut_hydro"/>
</dbReference>
<feature type="region of interest" description="Disordered" evidence="6">
    <location>
        <begin position="257"/>
        <end position="278"/>
    </location>
</feature>
<gene>
    <name evidence="8" type="ORF">FHW18_000415</name>
</gene>
<dbReference type="PANTHER" id="PTHR42978:SF2">
    <property type="entry name" value="102 KBASES UNSTABLE REGION: FROM 1 TO 119443"/>
    <property type="match status" value="1"/>
</dbReference>
<protein>
    <submittedName>
        <fullName evidence="8">Glyoxylase-like metal-dependent hydrolase (Beta-lactamase superfamily II)</fullName>
    </submittedName>
</protein>
<evidence type="ECO:0000313" key="9">
    <source>
        <dbReference type="Proteomes" id="UP000542125"/>
    </source>
</evidence>
<dbReference type="PANTHER" id="PTHR42978">
    <property type="entry name" value="QUORUM-QUENCHING LACTONASE YTNP-RELATED-RELATED"/>
    <property type="match status" value="1"/>
</dbReference>
<dbReference type="SUPFAM" id="SSF56281">
    <property type="entry name" value="Metallo-hydrolase/oxidoreductase"/>
    <property type="match status" value="1"/>
</dbReference>
<feature type="compositionally biased region" description="Polar residues" evidence="6">
    <location>
        <begin position="257"/>
        <end position="267"/>
    </location>
</feature>
<dbReference type="Gene3D" id="3.60.15.10">
    <property type="entry name" value="Ribonuclease Z/Hydroxyacylglutathione hydrolase-like"/>
    <property type="match status" value="1"/>
</dbReference>
<dbReference type="Proteomes" id="UP000542125">
    <property type="component" value="Unassembled WGS sequence"/>
</dbReference>
<evidence type="ECO:0000256" key="3">
    <source>
        <dbReference type="ARBA" id="ARBA00022723"/>
    </source>
</evidence>
<dbReference type="GO" id="GO:0016787">
    <property type="term" value="F:hydrolase activity"/>
    <property type="evidence" value="ECO:0007669"/>
    <property type="project" value="UniProtKB-KW"/>
</dbReference>
<dbReference type="AlphaFoldDB" id="A0A7Y9IQJ0"/>
<sequence>MQLDVLIQGFPGRAVCHGGLGWSTVALLRGGGRTALIDVGAFGVRKPLLRQLTACGVAPGDVTDVVLTHAHYDHAINFTLFPNATVWIGADELAWAADQPPGFNPLPELYVKELSTSSRVTLLRDGDTILPGLTAIAAPGHTPGHLLFYLSASDLPVLFTGDAAKNRAELLSMNVHDSDDHAASVSSLDRIWAEWRKVPGTLLVPGHDLSMRLDGDTPVYVGELRESLSVWFNEDLESPQLIDLCGGHRTGWLTGKATSARNASGTDPVQAAGPDSRP</sequence>
<feature type="domain" description="Metallo-beta-lactamase" evidence="7">
    <location>
        <begin position="22"/>
        <end position="207"/>
    </location>
</feature>
<evidence type="ECO:0000256" key="5">
    <source>
        <dbReference type="ARBA" id="ARBA00022833"/>
    </source>
</evidence>
<accession>A0A7Y9IQJ0</accession>